<dbReference type="GO" id="GO:0020037">
    <property type="term" value="F:heme binding"/>
    <property type="evidence" value="ECO:0007669"/>
    <property type="project" value="InterPro"/>
</dbReference>
<sequence>MNNADQNMEIIEWILAIPWKQNASNNNNNNNNNNWTLETDFSEWFHAFTNDIISIIATGERTYSIASYYNLQGTIISNPDALVEDGKKFGKGVIRHVQSYMFFMMKKRDLEEIPVGTKMRTDMLTSLIIANTEKDTTINVKTEDEIDYAFSKSLNKSYLSSDNLSKTKIFTPRYIAEEHEVAGYKWPAGNPNPEVFDPDRFYDVDKKR</sequence>
<feature type="region of interest" description="Disordered" evidence="1">
    <location>
        <begin position="187"/>
        <end position="208"/>
    </location>
</feature>
<dbReference type="OrthoDB" id="1470350at2759"/>
<gene>
    <name evidence="2" type="ORF">F8M41_001018</name>
</gene>
<dbReference type="GO" id="GO:0005506">
    <property type="term" value="F:iron ion binding"/>
    <property type="evidence" value="ECO:0007669"/>
    <property type="project" value="InterPro"/>
</dbReference>
<protein>
    <submittedName>
        <fullName evidence="2">Cytochrome P450</fullName>
    </submittedName>
</protein>
<dbReference type="InterPro" id="IPR036396">
    <property type="entry name" value="Cyt_P450_sf"/>
</dbReference>
<evidence type="ECO:0000313" key="2">
    <source>
        <dbReference type="EMBL" id="KAF0458369.1"/>
    </source>
</evidence>
<feature type="compositionally biased region" description="Basic and acidic residues" evidence="1">
    <location>
        <begin position="197"/>
        <end position="208"/>
    </location>
</feature>
<dbReference type="GO" id="GO:0016705">
    <property type="term" value="F:oxidoreductase activity, acting on paired donors, with incorporation or reduction of molecular oxygen"/>
    <property type="evidence" value="ECO:0007669"/>
    <property type="project" value="InterPro"/>
</dbReference>
<dbReference type="GO" id="GO:0004497">
    <property type="term" value="F:monooxygenase activity"/>
    <property type="evidence" value="ECO:0007669"/>
    <property type="project" value="InterPro"/>
</dbReference>
<dbReference type="Proteomes" id="UP000439903">
    <property type="component" value="Unassembled WGS sequence"/>
</dbReference>
<dbReference type="AlphaFoldDB" id="A0A8H4A846"/>
<reference evidence="2 3" key="1">
    <citation type="journal article" date="2019" name="Environ. Microbiol.">
        <title>At the nexus of three kingdoms: the genome of the mycorrhizal fungus Gigaspora margarita provides insights into plant, endobacterial and fungal interactions.</title>
        <authorList>
            <person name="Venice F."/>
            <person name="Ghignone S."/>
            <person name="Salvioli di Fossalunga A."/>
            <person name="Amselem J."/>
            <person name="Novero M."/>
            <person name="Xianan X."/>
            <person name="Sedzielewska Toro K."/>
            <person name="Morin E."/>
            <person name="Lipzen A."/>
            <person name="Grigoriev I.V."/>
            <person name="Henrissat B."/>
            <person name="Martin F.M."/>
            <person name="Bonfante P."/>
        </authorList>
    </citation>
    <scope>NUCLEOTIDE SEQUENCE [LARGE SCALE GENOMIC DNA]</scope>
    <source>
        <strain evidence="2 3">BEG34</strain>
    </source>
</reference>
<comment type="caution">
    <text evidence="2">The sequence shown here is derived from an EMBL/GenBank/DDBJ whole genome shotgun (WGS) entry which is preliminary data.</text>
</comment>
<keyword evidence="3" id="KW-1185">Reference proteome</keyword>
<name>A0A8H4A846_GIGMA</name>
<proteinExistence type="predicted"/>
<dbReference type="EMBL" id="WTPW01001081">
    <property type="protein sequence ID" value="KAF0458369.1"/>
    <property type="molecule type" value="Genomic_DNA"/>
</dbReference>
<evidence type="ECO:0000256" key="1">
    <source>
        <dbReference type="SAM" id="MobiDB-lite"/>
    </source>
</evidence>
<accession>A0A8H4A846</accession>
<organism evidence="2 3">
    <name type="scientific">Gigaspora margarita</name>
    <dbReference type="NCBI Taxonomy" id="4874"/>
    <lineage>
        <taxon>Eukaryota</taxon>
        <taxon>Fungi</taxon>
        <taxon>Fungi incertae sedis</taxon>
        <taxon>Mucoromycota</taxon>
        <taxon>Glomeromycotina</taxon>
        <taxon>Glomeromycetes</taxon>
        <taxon>Diversisporales</taxon>
        <taxon>Gigasporaceae</taxon>
        <taxon>Gigaspora</taxon>
    </lineage>
</organism>
<evidence type="ECO:0000313" key="3">
    <source>
        <dbReference type="Proteomes" id="UP000439903"/>
    </source>
</evidence>
<dbReference type="SUPFAM" id="SSF48264">
    <property type="entry name" value="Cytochrome P450"/>
    <property type="match status" value="1"/>
</dbReference>